<dbReference type="GO" id="GO:0007165">
    <property type="term" value="P:signal transduction"/>
    <property type="evidence" value="ECO:0007669"/>
    <property type="project" value="TreeGrafter"/>
</dbReference>
<keyword evidence="1" id="KW-0418">Kinase</keyword>
<dbReference type="GO" id="GO:0004672">
    <property type="term" value="F:protein kinase activity"/>
    <property type="evidence" value="ECO:0007669"/>
    <property type="project" value="InterPro"/>
</dbReference>
<dbReference type="OrthoDB" id="6097776at2759"/>
<evidence type="ECO:0000313" key="1">
    <source>
        <dbReference type="EMBL" id="CAB4025361.1"/>
    </source>
</evidence>
<protein>
    <submittedName>
        <fullName evidence="1">Serine threonine- kinase</fullName>
    </submittedName>
</protein>
<keyword evidence="2" id="KW-1185">Reference proteome</keyword>
<dbReference type="AlphaFoldDB" id="A0A7D9L4D5"/>
<dbReference type="InterPro" id="IPR008271">
    <property type="entry name" value="Ser/Thr_kinase_AS"/>
</dbReference>
<dbReference type="InterPro" id="IPR001245">
    <property type="entry name" value="Ser-Thr/Tyr_kinase_cat_dom"/>
</dbReference>
<dbReference type="PANTHER" id="PTHR23257">
    <property type="entry name" value="SERINE-THREONINE PROTEIN KINASE"/>
    <property type="match status" value="1"/>
</dbReference>
<comment type="caution">
    <text evidence="1">The sequence shown here is derived from an EMBL/GenBank/DDBJ whole genome shotgun (WGS) entry which is preliminary data.</text>
</comment>
<dbReference type="GO" id="GO:0005524">
    <property type="term" value="F:ATP binding"/>
    <property type="evidence" value="ECO:0007669"/>
    <property type="project" value="InterPro"/>
</dbReference>
<proteinExistence type="predicted"/>
<evidence type="ECO:0000313" key="2">
    <source>
        <dbReference type="Proteomes" id="UP001152795"/>
    </source>
</evidence>
<dbReference type="InterPro" id="IPR000719">
    <property type="entry name" value="Prot_kinase_dom"/>
</dbReference>
<dbReference type="EMBL" id="CACRXK020013564">
    <property type="protein sequence ID" value="CAB4025361.1"/>
    <property type="molecule type" value="Genomic_DNA"/>
</dbReference>
<dbReference type="Pfam" id="PF07714">
    <property type="entry name" value="PK_Tyr_Ser-Thr"/>
    <property type="match status" value="1"/>
</dbReference>
<sequence length="526" mass="60659">MAKRIFTNADLRHSRANWYVCDNVIKIKKTVITSITVLAVRQKYIHSLIILLHDEFCNRLQQLYEEAENEKVCVSEIREVVQNEFQGVTKEETGRIVKYAFPSSQRKRHHSGTNYFYKGIKKRAGYNDNQFIDVPHLQDDQCAKCLENNSSLDTLQKLTGQLRSDLDKEKQQNSAIRNELDQVGDRYEQKEIEHAVLEAKSLIQKQHANEREIQLKSELDLVRKEKDRTFSKLKEARNLLDSEKHKRTLLHRHAKTSEATLCAEISKTASLNIPVIAQDQLISDPESKAYSKGIGSGTFGDCFLRSYRNIEVCVKYCRQSSYEDVVREAEFIRKLQGHPNLAILFGISHKKEPVPYIVTKFHGSRKNTKNTLYYLLSQKQCQYSANDFIKLALECAKALMHMHNNSILHNDLKTNNVVVEIVNDQPCAVIIDLGKSCYIRNARVKRIPSHERDAYRTRYPHIAPEIVNMSRSKSIASDVFSYGILLQKMNYRCDKKLEHVVKVATEGKPEKRASLDTLISFIKQSV</sequence>
<dbReference type="SMART" id="SM00220">
    <property type="entry name" value="S_TKc"/>
    <property type="match status" value="1"/>
</dbReference>
<name>A0A7D9L4D5_PARCT</name>
<organism evidence="1 2">
    <name type="scientific">Paramuricea clavata</name>
    <name type="common">Red gorgonian</name>
    <name type="synonym">Violescent sea-whip</name>
    <dbReference type="NCBI Taxonomy" id="317549"/>
    <lineage>
        <taxon>Eukaryota</taxon>
        <taxon>Metazoa</taxon>
        <taxon>Cnidaria</taxon>
        <taxon>Anthozoa</taxon>
        <taxon>Octocorallia</taxon>
        <taxon>Malacalcyonacea</taxon>
        <taxon>Plexauridae</taxon>
        <taxon>Paramuricea</taxon>
    </lineage>
</organism>
<dbReference type="PROSITE" id="PS50011">
    <property type="entry name" value="PROTEIN_KINASE_DOM"/>
    <property type="match status" value="1"/>
</dbReference>
<dbReference type="GO" id="GO:0005737">
    <property type="term" value="C:cytoplasm"/>
    <property type="evidence" value="ECO:0007669"/>
    <property type="project" value="TreeGrafter"/>
</dbReference>
<gene>
    <name evidence="1" type="ORF">PACLA_8A023622</name>
</gene>
<accession>A0A7D9L4D5</accession>
<dbReference type="Gene3D" id="1.10.510.10">
    <property type="entry name" value="Transferase(Phosphotransferase) domain 1"/>
    <property type="match status" value="1"/>
</dbReference>
<dbReference type="Proteomes" id="UP001152795">
    <property type="component" value="Unassembled WGS sequence"/>
</dbReference>
<dbReference type="InterPro" id="IPR011009">
    <property type="entry name" value="Kinase-like_dom_sf"/>
</dbReference>
<dbReference type="PROSITE" id="PS00108">
    <property type="entry name" value="PROTEIN_KINASE_ST"/>
    <property type="match status" value="1"/>
</dbReference>
<dbReference type="PANTHER" id="PTHR23257:SF963">
    <property type="entry name" value="AT08303P"/>
    <property type="match status" value="1"/>
</dbReference>
<reference evidence="1" key="1">
    <citation type="submission" date="2020-04" db="EMBL/GenBank/DDBJ databases">
        <authorList>
            <person name="Alioto T."/>
            <person name="Alioto T."/>
            <person name="Gomez Garrido J."/>
        </authorList>
    </citation>
    <scope>NUCLEOTIDE SEQUENCE</scope>
    <source>
        <strain evidence="1">A484AB</strain>
    </source>
</reference>
<dbReference type="SUPFAM" id="SSF56112">
    <property type="entry name" value="Protein kinase-like (PK-like)"/>
    <property type="match status" value="1"/>
</dbReference>
<dbReference type="InterPro" id="IPR050167">
    <property type="entry name" value="Ser_Thr_protein_kinase"/>
</dbReference>
<keyword evidence="1" id="KW-0808">Transferase</keyword>